<dbReference type="PANTHER" id="PTHR33930">
    <property type="entry name" value="ALKYL HYDROPEROXIDE REDUCTASE AHPD"/>
    <property type="match status" value="1"/>
</dbReference>
<dbReference type="Pfam" id="PF02627">
    <property type="entry name" value="CMD"/>
    <property type="match status" value="1"/>
</dbReference>
<reference evidence="4" key="4">
    <citation type="submission" date="2022-09" db="EMBL/GenBank/DDBJ databases">
        <title>Genomic of Burkholderia gladioli.</title>
        <authorList>
            <person name="Wu H."/>
        </authorList>
    </citation>
    <scope>NUCLEOTIDE SEQUENCE</scope>
    <source>
        <strain evidence="4">ZN-S4</strain>
        <plasmid evidence="4">unnamed2</plasmid>
    </source>
</reference>
<dbReference type="Proteomes" id="UP000220629">
    <property type="component" value="Unassembled WGS sequence"/>
</dbReference>
<dbReference type="PANTHER" id="PTHR33930:SF2">
    <property type="entry name" value="BLR3452 PROTEIN"/>
    <property type="match status" value="1"/>
</dbReference>
<protein>
    <submittedName>
        <fullName evidence="2">Alkylhydroperoxidase AhpD family core domain protein</fullName>
    </submittedName>
    <submittedName>
        <fullName evidence="3">Carboxymuconolactone decarboxylase family protein</fullName>
    </submittedName>
</protein>
<reference evidence="2 5" key="1">
    <citation type="submission" date="2014-04" db="EMBL/GenBank/DDBJ databases">
        <authorList>
            <person name="Bishop-Lilly K.A."/>
            <person name="Broomall S.M."/>
            <person name="Chain P.S."/>
            <person name="Chertkov O."/>
            <person name="Coyne S.R."/>
            <person name="Daligault H.E."/>
            <person name="Davenport K.W."/>
            <person name="Erkkila T."/>
            <person name="Frey K.G."/>
            <person name="Gibbons H.S."/>
            <person name="Gu W."/>
            <person name="Jaissle J."/>
            <person name="Johnson S.L."/>
            <person name="Koroleva G.I."/>
            <person name="Ladner J.T."/>
            <person name="Lo C.-C."/>
            <person name="Minogue T.D."/>
            <person name="Munk C."/>
            <person name="Palacios G.F."/>
            <person name="Redden C.L."/>
            <person name="Rosenzweig C.N."/>
            <person name="Scholz M.B."/>
            <person name="Teshima H."/>
            <person name="Xu Y."/>
        </authorList>
    </citation>
    <scope>NUCLEOTIDE SEQUENCE [LARGE SCALE GENOMIC DNA]</scope>
    <source>
        <strain evidence="5">gladioli</strain>
        <strain evidence="2">Gladioli</strain>
    </source>
</reference>
<reference evidence="3" key="3">
    <citation type="submission" date="2017-09" db="EMBL/GenBank/DDBJ databases">
        <title>FDA dAtabase for Regulatory Grade micrObial Sequences (FDA-ARGOS): Supporting development and validation of Infectious Disease Dx tests.</title>
        <authorList>
            <person name="Minogue T."/>
            <person name="Wolcott M."/>
            <person name="Wasieloski L."/>
            <person name="Aguilar W."/>
            <person name="Moore D."/>
            <person name="Tallon L.J."/>
            <person name="Sadzewicz L."/>
            <person name="Ott S."/>
            <person name="Zhao X."/>
            <person name="Nagaraj S."/>
            <person name="Vavikolanu K."/>
            <person name="Aluvathingal J."/>
            <person name="Nadendla S."/>
            <person name="Sichtig H."/>
        </authorList>
    </citation>
    <scope>NUCLEOTIDE SEQUENCE</scope>
    <source>
        <strain evidence="3">FDAARGOS_390</strain>
    </source>
</reference>
<dbReference type="GO" id="GO:0051920">
    <property type="term" value="F:peroxiredoxin activity"/>
    <property type="evidence" value="ECO:0007669"/>
    <property type="project" value="InterPro"/>
</dbReference>
<evidence type="ECO:0000313" key="2">
    <source>
        <dbReference type="EMBL" id="KGC20297.1"/>
    </source>
</evidence>
<dbReference type="AlphaFoldDB" id="A0A095GST7"/>
<evidence type="ECO:0000313" key="3">
    <source>
        <dbReference type="EMBL" id="PEH40643.1"/>
    </source>
</evidence>
<gene>
    <name evidence="3" type="ORF">CRM94_16750</name>
    <name evidence="2" type="ORF">DM48_7972</name>
    <name evidence="4" type="ORF">NYZ96_35995</name>
</gene>
<dbReference type="RefSeq" id="WP_080752301.1">
    <property type="nucleotide sequence ID" value="NZ_CADEQK010000044.1"/>
</dbReference>
<dbReference type="InterPro" id="IPR029032">
    <property type="entry name" value="AhpD-like"/>
</dbReference>
<evidence type="ECO:0000313" key="6">
    <source>
        <dbReference type="Proteomes" id="UP000220629"/>
    </source>
</evidence>
<name>A0A095GST7_BURGA</name>
<dbReference type="Proteomes" id="UP000029590">
    <property type="component" value="Unassembled WGS sequence"/>
</dbReference>
<dbReference type="EMBL" id="PDDY01000002">
    <property type="protein sequence ID" value="PEH40643.1"/>
    <property type="molecule type" value="Genomic_DNA"/>
</dbReference>
<dbReference type="NCBIfam" id="TIGR00778">
    <property type="entry name" value="ahpD_dom"/>
    <property type="match status" value="1"/>
</dbReference>
<evidence type="ECO:0000259" key="1">
    <source>
        <dbReference type="Pfam" id="PF02627"/>
    </source>
</evidence>
<accession>A0A095GST7</accession>
<evidence type="ECO:0000313" key="7">
    <source>
        <dbReference type="Proteomes" id="UP001059745"/>
    </source>
</evidence>
<dbReference type="InterPro" id="IPR003779">
    <property type="entry name" value="CMD-like"/>
</dbReference>
<feature type="domain" description="Carboxymuconolactone decarboxylase-like" evidence="1">
    <location>
        <begin position="23"/>
        <end position="105"/>
    </location>
</feature>
<proteinExistence type="predicted"/>
<evidence type="ECO:0000313" key="5">
    <source>
        <dbReference type="Proteomes" id="UP000029590"/>
    </source>
</evidence>
<dbReference type="Proteomes" id="UP001059745">
    <property type="component" value="Plasmid unnamed2"/>
</dbReference>
<dbReference type="EMBL" id="JPGG01000012">
    <property type="protein sequence ID" value="KGC20297.1"/>
    <property type="molecule type" value="Genomic_DNA"/>
</dbReference>
<dbReference type="SUPFAM" id="SSF69118">
    <property type="entry name" value="AhpD-like"/>
    <property type="match status" value="1"/>
</dbReference>
<geneLocation type="plasmid" evidence="4 7">
    <name>unnamed2</name>
</geneLocation>
<dbReference type="InterPro" id="IPR004675">
    <property type="entry name" value="AhpD_core"/>
</dbReference>
<reference evidence="6" key="2">
    <citation type="submission" date="2017-09" db="EMBL/GenBank/DDBJ databases">
        <title>FDA dAtabase for Regulatory Grade micrObial Sequences (FDA-ARGOS): Supporting development and validation of Infectious Disease Dx tests.</title>
        <authorList>
            <person name="Minogue T."/>
            <person name="Wolcott M."/>
            <person name="Wasieloski L."/>
            <person name="Aguilar W."/>
            <person name="Moore D."/>
            <person name="Tallon L."/>
            <person name="Sadzewicz L."/>
            <person name="Ott S."/>
            <person name="Zhao X."/>
            <person name="Nagaraj S."/>
            <person name="Vavikolanu K."/>
            <person name="Aluvathingal J."/>
            <person name="Nadendla S."/>
            <person name="Sichtig H."/>
        </authorList>
    </citation>
    <scope>NUCLEOTIDE SEQUENCE [LARGE SCALE GENOMIC DNA]</scope>
    <source>
        <strain evidence="6">FDAARGOS_390</strain>
    </source>
</reference>
<keyword evidence="4" id="KW-0614">Plasmid</keyword>
<dbReference type="OrthoDB" id="1683318at2"/>
<dbReference type="EMBL" id="CP104217">
    <property type="protein sequence ID" value="UWX75426.1"/>
    <property type="molecule type" value="Genomic_DNA"/>
</dbReference>
<dbReference type="Gene3D" id="1.20.1290.10">
    <property type="entry name" value="AhpD-like"/>
    <property type="match status" value="1"/>
</dbReference>
<sequence>METWTETIGAVTRRVHELARYTPDTLKGVGLLGAAGTKTNHLDAKTRELIALAVAVTTRCDGCIAFHAAEANKLGVTKEEVAEALGVAINLNAGAAVVYSTHVLDALDHLGRE</sequence>
<evidence type="ECO:0000313" key="4">
    <source>
        <dbReference type="EMBL" id="UWX75426.1"/>
    </source>
</evidence>
<organism evidence="3 6">
    <name type="scientific">Burkholderia gladioli</name>
    <name type="common">Pseudomonas marginata</name>
    <name type="synonym">Phytomonas marginata</name>
    <dbReference type="NCBI Taxonomy" id="28095"/>
    <lineage>
        <taxon>Bacteria</taxon>
        <taxon>Pseudomonadati</taxon>
        <taxon>Pseudomonadota</taxon>
        <taxon>Betaproteobacteria</taxon>
        <taxon>Burkholderiales</taxon>
        <taxon>Burkholderiaceae</taxon>
        <taxon>Burkholderia</taxon>
    </lineage>
</organism>